<dbReference type="EMBL" id="BMGY01000011">
    <property type="protein sequence ID" value="GGH84217.1"/>
    <property type="molecule type" value="Genomic_DNA"/>
</dbReference>
<organism evidence="2 3">
    <name type="scientific">Hymenobacter frigidus</name>
    <dbReference type="NCBI Taxonomy" id="1524095"/>
    <lineage>
        <taxon>Bacteria</taxon>
        <taxon>Pseudomonadati</taxon>
        <taxon>Bacteroidota</taxon>
        <taxon>Cytophagia</taxon>
        <taxon>Cytophagales</taxon>
        <taxon>Hymenobacteraceae</taxon>
        <taxon>Hymenobacter</taxon>
    </lineage>
</organism>
<dbReference type="SUPFAM" id="SSF53448">
    <property type="entry name" value="Nucleotide-diphospho-sugar transferases"/>
    <property type="match status" value="1"/>
</dbReference>
<keyword evidence="3" id="KW-1185">Reference proteome</keyword>
<proteinExistence type="predicted"/>
<dbReference type="InterPro" id="IPR001173">
    <property type="entry name" value="Glyco_trans_2-like"/>
</dbReference>
<feature type="domain" description="Glycosyltransferase 2-like" evidence="1">
    <location>
        <begin position="7"/>
        <end position="110"/>
    </location>
</feature>
<protein>
    <recommendedName>
        <fullName evidence="1">Glycosyltransferase 2-like domain-containing protein</fullName>
    </recommendedName>
</protein>
<name>A0ABQ2A170_9BACT</name>
<gene>
    <name evidence="2" type="ORF">GCM10011495_15620</name>
</gene>
<evidence type="ECO:0000259" key="1">
    <source>
        <dbReference type="Pfam" id="PF00535"/>
    </source>
</evidence>
<dbReference type="InterPro" id="IPR029044">
    <property type="entry name" value="Nucleotide-diphossugar_trans"/>
</dbReference>
<accession>A0ABQ2A170</accession>
<reference evidence="3" key="1">
    <citation type="journal article" date="2019" name="Int. J. Syst. Evol. Microbiol.">
        <title>The Global Catalogue of Microorganisms (GCM) 10K type strain sequencing project: providing services to taxonomists for standard genome sequencing and annotation.</title>
        <authorList>
            <consortium name="The Broad Institute Genomics Platform"/>
            <consortium name="The Broad Institute Genome Sequencing Center for Infectious Disease"/>
            <person name="Wu L."/>
            <person name="Ma J."/>
        </authorList>
    </citation>
    <scope>NUCLEOTIDE SEQUENCE [LARGE SCALE GENOMIC DNA]</scope>
    <source>
        <strain evidence="3">CGMCC 1.14966</strain>
    </source>
</reference>
<dbReference type="Gene3D" id="3.90.550.10">
    <property type="entry name" value="Spore Coat Polysaccharide Biosynthesis Protein SpsA, Chain A"/>
    <property type="match status" value="1"/>
</dbReference>
<dbReference type="RefSeq" id="WP_188561498.1">
    <property type="nucleotide sequence ID" value="NZ_BMGY01000011.1"/>
</dbReference>
<dbReference type="InterPro" id="IPR050834">
    <property type="entry name" value="Glycosyltransf_2"/>
</dbReference>
<dbReference type="Pfam" id="PF00535">
    <property type="entry name" value="Glycos_transf_2"/>
    <property type="match status" value="1"/>
</dbReference>
<evidence type="ECO:0000313" key="2">
    <source>
        <dbReference type="EMBL" id="GGH84217.1"/>
    </source>
</evidence>
<dbReference type="PANTHER" id="PTHR43685">
    <property type="entry name" value="GLYCOSYLTRANSFERASE"/>
    <property type="match status" value="1"/>
</dbReference>
<dbReference type="CDD" id="cd00761">
    <property type="entry name" value="Glyco_tranf_GTA_type"/>
    <property type="match status" value="1"/>
</dbReference>
<comment type="caution">
    <text evidence="2">The sequence shown here is derived from an EMBL/GenBank/DDBJ whole genome shotgun (WGS) entry which is preliminary data.</text>
</comment>
<dbReference type="Proteomes" id="UP000637774">
    <property type="component" value="Unassembled WGS sequence"/>
</dbReference>
<evidence type="ECO:0000313" key="3">
    <source>
        <dbReference type="Proteomes" id="UP000637774"/>
    </source>
</evidence>
<dbReference type="PANTHER" id="PTHR43685:SF2">
    <property type="entry name" value="GLYCOSYLTRANSFERASE 2-LIKE DOMAIN-CONTAINING PROTEIN"/>
    <property type="match status" value="1"/>
</dbReference>
<sequence length="302" mass="33981">MNTPFFSIVIPTYNRADLIGLTLDSVLAQTFAEFEILVVDDGSTDHTAAVVRAYTDSRLQYLPKVNEERGVARNYGLARATSEYVLFLDSDDLFHPGHLAALHAAIRAQNPRPNFIATKYDFARDGEHRPSGLHPLPAGPLGFETFLQGNVLACNVCVRRENPALHPFEEDRRYAAVEDWMFMLQNTQRDAVQLVDALTLTMNDHDQRSMRADNQGLIRRLDLAAGWMQQHLTLTPDQRRRLLGRLHYLCAIHAHIDGHRRQALAYARQAAPGLPLQQAAGLLLRCLSSPSSIQWLKGRLGR</sequence>